<name>A0A7K0DZG3_9NOCA</name>
<dbReference type="RefSeq" id="WP_227838553.1">
    <property type="nucleotide sequence ID" value="NZ_WEGI01000017.1"/>
</dbReference>
<organism evidence="1 2">
    <name type="scientific">Nocardia aurantia</name>
    <dbReference type="NCBI Taxonomy" id="2585199"/>
    <lineage>
        <taxon>Bacteria</taxon>
        <taxon>Bacillati</taxon>
        <taxon>Actinomycetota</taxon>
        <taxon>Actinomycetes</taxon>
        <taxon>Mycobacteriales</taxon>
        <taxon>Nocardiaceae</taxon>
        <taxon>Nocardia</taxon>
    </lineage>
</organism>
<dbReference type="AlphaFoldDB" id="A0A7K0DZG3"/>
<evidence type="ECO:0000313" key="2">
    <source>
        <dbReference type="Proteomes" id="UP000431401"/>
    </source>
</evidence>
<reference evidence="1 2" key="1">
    <citation type="submission" date="2019-10" db="EMBL/GenBank/DDBJ databases">
        <title>Nocardia macrotermitis sp. nov. and Nocardia aurantia sp. nov., isolated from the gut of fungus growing-termite Macrotermes natalensis.</title>
        <authorList>
            <person name="Benndorf R."/>
            <person name="Schwitalla J."/>
            <person name="Martin K."/>
            <person name="De Beer W."/>
            <person name="Kaster A.-K."/>
            <person name="Vollmers J."/>
            <person name="Poulsen M."/>
            <person name="Beemelmanns C."/>
        </authorList>
    </citation>
    <scope>NUCLEOTIDE SEQUENCE [LARGE SCALE GENOMIC DNA]</scope>
    <source>
        <strain evidence="1 2">RB56</strain>
    </source>
</reference>
<evidence type="ECO:0008006" key="3">
    <source>
        <dbReference type="Google" id="ProtNLM"/>
    </source>
</evidence>
<accession>A0A7K0DZG3</accession>
<proteinExistence type="predicted"/>
<dbReference type="Proteomes" id="UP000431401">
    <property type="component" value="Unassembled WGS sequence"/>
</dbReference>
<protein>
    <recommendedName>
        <fullName evidence="3">GNAT family N-acetyltransferase</fullName>
    </recommendedName>
</protein>
<comment type="caution">
    <text evidence="1">The sequence shown here is derived from an EMBL/GenBank/DDBJ whole genome shotgun (WGS) entry which is preliminary data.</text>
</comment>
<dbReference type="EMBL" id="WEGI01000017">
    <property type="protein sequence ID" value="MQY31206.1"/>
    <property type="molecule type" value="Genomic_DNA"/>
</dbReference>
<evidence type="ECO:0000313" key="1">
    <source>
        <dbReference type="EMBL" id="MQY31206.1"/>
    </source>
</evidence>
<sequence length="201" mass="21958">MTAGGECSLAAGAAAIRVSIEHTIPEAEIDGFHRLYETAFGPLRTRAIARQVLYRNEFQDEMTDPRVQKHVARTPGGTPVGLSTLTRHLETVPWISPDYFAARFPLHAARGAIFYAGFTLVDPTARQGTAFHAMITSIVRILAAERAVVGWDICSYNNSRFSFADALRAALDEQADADVAVEDAQTYYAARFTGDYVDKGG</sequence>
<gene>
    <name evidence="1" type="ORF">NRB56_68140</name>
</gene>
<keyword evidence="2" id="KW-1185">Reference proteome</keyword>